<evidence type="ECO:0000259" key="3">
    <source>
        <dbReference type="PROSITE" id="PS50923"/>
    </source>
</evidence>
<dbReference type="CDD" id="cd00033">
    <property type="entry name" value="CCP"/>
    <property type="match status" value="1"/>
</dbReference>
<dbReference type="InterPro" id="IPR035976">
    <property type="entry name" value="Sushi/SCR/CCP_sf"/>
</dbReference>
<comment type="caution">
    <text evidence="4">The sequence shown here is derived from an EMBL/GenBank/DDBJ whole genome shotgun (WGS) entry which is preliminary data.</text>
</comment>
<feature type="domain" description="Sushi" evidence="3">
    <location>
        <begin position="1"/>
        <end position="57"/>
    </location>
</feature>
<gene>
    <name evidence="4" type="ORF">chiPu_0029208</name>
</gene>
<evidence type="ECO:0000256" key="2">
    <source>
        <dbReference type="PROSITE-ProRule" id="PRU00302"/>
    </source>
</evidence>
<keyword evidence="1" id="KW-1015">Disulfide bond</keyword>
<reference evidence="4 5" key="1">
    <citation type="journal article" date="2018" name="Nat. Ecol. Evol.">
        <title>Shark genomes provide insights into elasmobranch evolution and the origin of vertebrates.</title>
        <authorList>
            <person name="Hara Y"/>
            <person name="Yamaguchi K"/>
            <person name="Onimaru K"/>
            <person name="Kadota M"/>
            <person name="Koyanagi M"/>
            <person name="Keeley SD"/>
            <person name="Tatsumi K"/>
            <person name="Tanaka K"/>
            <person name="Motone F"/>
            <person name="Kageyama Y"/>
            <person name="Nozu R"/>
            <person name="Adachi N"/>
            <person name="Nishimura O"/>
            <person name="Nakagawa R"/>
            <person name="Tanegashima C"/>
            <person name="Kiyatake I"/>
            <person name="Matsumoto R"/>
            <person name="Murakumo K"/>
            <person name="Nishida K"/>
            <person name="Terakita A"/>
            <person name="Kuratani S"/>
            <person name="Sato K"/>
            <person name="Hyodo S Kuraku.S."/>
        </authorList>
    </citation>
    <scope>NUCLEOTIDE SEQUENCE [LARGE SCALE GENOMIC DNA]</scope>
</reference>
<keyword evidence="5" id="KW-1185">Reference proteome</keyword>
<dbReference type="SMART" id="SM00032">
    <property type="entry name" value="CCP"/>
    <property type="match status" value="1"/>
</dbReference>
<proteinExistence type="predicted"/>
<comment type="caution">
    <text evidence="2">Lacks conserved residue(s) required for the propagation of feature annotation.</text>
</comment>
<sequence length="63" mass="7075">ITCGSPGEILNGYYNAPNKTVGSKVIFYCDIGFTMLGDDHRKCTTEGWDGEVPSCERKFYYIL</sequence>
<protein>
    <recommendedName>
        <fullName evidence="3">Sushi domain-containing protein</fullName>
    </recommendedName>
</protein>
<dbReference type="Proteomes" id="UP000287033">
    <property type="component" value="Unassembled WGS sequence"/>
</dbReference>
<dbReference type="InterPro" id="IPR000436">
    <property type="entry name" value="Sushi_SCR_CCP_dom"/>
</dbReference>
<evidence type="ECO:0000313" key="4">
    <source>
        <dbReference type="EMBL" id="GCC45409.1"/>
    </source>
</evidence>
<organism evidence="4 5">
    <name type="scientific">Chiloscyllium punctatum</name>
    <name type="common">Brownbanded bambooshark</name>
    <name type="synonym">Hemiscyllium punctatum</name>
    <dbReference type="NCBI Taxonomy" id="137246"/>
    <lineage>
        <taxon>Eukaryota</taxon>
        <taxon>Metazoa</taxon>
        <taxon>Chordata</taxon>
        <taxon>Craniata</taxon>
        <taxon>Vertebrata</taxon>
        <taxon>Chondrichthyes</taxon>
        <taxon>Elasmobranchii</taxon>
        <taxon>Galeomorphii</taxon>
        <taxon>Galeoidea</taxon>
        <taxon>Orectolobiformes</taxon>
        <taxon>Hemiscylliidae</taxon>
        <taxon>Chiloscyllium</taxon>
    </lineage>
</organism>
<dbReference type="EMBL" id="BEZZ01150862">
    <property type="protein sequence ID" value="GCC45409.1"/>
    <property type="molecule type" value="Genomic_DNA"/>
</dbReference>
<name>A0A401TS19_CHIPU</name>
<dbReference type="Gene3D" id="2.10.70.10">
    <property type="entry name" value="Complement Module, domain 1"/>
    <property type="match status" value="1"/>
</dbReference>
<accession>A0A401TS19</accession>
<feature type="non-terminal residue" evidence="4">
    <location>
        <position position="1"/>
    </location>
</feature>
<dbReference type="OrthoDB" id="6480633at2759"/>
<dbReference type="PROSITE" id="PS50923">
    <property type="entry name" value="SUSHI"/>
    <property type="match status" value="1"/>
</dbReference>
<dbReference type="AlphaFoldDB" id="A0A401TS19"/>
<dbReference type="Pfam" id="PF00084">
    <property type="entry name" value="Sushi"/>
    <property type="match status" value="1"/>
</dbReference>
<evidence type="ECO:0000256" key="1">
    <source>
        <dbReference type="ARBA" id="ARBA00023157"/>
    </source>
</evidence>
<evidence type="ECO:0000313" key="5">
    <source>
        <dbReference type="Proteomes" id="UP000287033"/>
    </source>
</evidence>
<dbReference type="SUPFAM" id="SSF57535">
    <property type="entry name" value="Complement control module/SCR domain"/>
    <property type="match status" value="1"/>
</dbReference>
<keyword evidence="2" id="KW-0768">Sushi</keyword>